<accession>A0A2H0BL51</accession>
<keyword evidence="2" id="KW-0489">Methyltransferase</keyword>
<dbReference type="AlphaFoldDB" id="A0A2H0BL51"/>
<dbReference type="SUPFAM" id="SSF82199">
    <property type="entry name" value="SET domain"/>
    <property type="match status" value="1"/>
</dbReference>
<dbReference type="Gene3D" id="2.170.270.10">
    <property type="entry name" value="SET domain"/>
    <property type="match status" value="1"/>
</dbReference>
<protein>
    <submittedName>
        <fullName evidence="2">SET domain-containing protein-lysine N-methyltransferase</fullName>
    </submittedName>
</protein>
<evidence type="ECO:0000313" key="3">
    <source>
        <dbReference type="Proteomes" id="UP000229334"/>
    </source>
</evidence>
<dbReference type="SMART" id="SM00317">
    <property type="entry name" value="SET"/>
    <property type="match status" value="1"/>
</dbReference>
<reference evidence="2 3" key="1">
    <citation type="submission" date="2017-09" db="EMBL/GenBank/DDBJ databases">
        <title>Depth-based differentiation of microbial function through sediment-hosted aquifers and enrichment of novel symbionts in the deep terrestrial subsurface.</title>
        <authorList>
            <person name="Probst A.J."/>
            <person name="Ladd B."/>
            <person name="Jarett J.K."/>
            <person name="Geller-Mcgrath D.E."/>
            <person name="Sieber C.M."/>
            <person name="Emerson J.B."/>
            <person name="Anantharaman K."/>
            <person name="Thomas B.C."/>
            <person name="Malmstrom R."/>
            <person name="Stieglmeier M."/>
            <person name="Klingl A."/>
            <person name="Woyke T."/>
            <person name="Ryan C.M."/>
            <person name="Banfield J.F."/>
        </authorList>
    </citation>
    <scope>NUCLEOTIDE SEQUENCE [LARGE SCALE GENOMIC DNA]</scope>
    <source>
        <strain evidence="2">CG22_combo_CG10-13_8_21_14_all_37_9</strain>
    </source>
</reference>
<dbReference type="PROSITE" id="PS50280">
    <property type="entry name" value="SET"/>
    <property type="match status" value="1"/>
</dbReference>
<evidence type="ECO:0000259" key="1">
    <source>
        <dbReference type="PROSITE" id="PS50280"/>
    </source>
</evidence>
<dbReference type="InterPro" id="IPR001214">
    <property type="entry name" value="SET_dom"/>
</dbReference>
<sequence>MLVIKASAKPSLINGIGLFADEKIPKGTLIWKYDPRFDISFSKEEYEQMPLLQKELIKYYAYLSKKQNKYIYSIDDSRFTNHSSINPNEDCIFLPDDIESSGVANRDIEIGEEILVNYKLFDAEDETSAENYLNS</sequence>
<name>A0A2H0BL51_9BACT</name>
<dbReference type="InterPro" id="IPR046341">
    <property type="entry name" value="SET_dom_sf"/>
</dbReference>
<dbReference type="GO" id="GO:0008168">
    <property type="term" value="F:methyltransferase activity"/>
    <property type="evidence" value="ECO:0007669"/>
    <property type="project" value="UniProtKB-KW"/>
</dbReference>
<gene>
    <name evidence="2" type="ORF">COX02_00310</name>
</gene>
<keyword evidence="2" id="KW-0808">Transferase</keyword>
<organism evidence="2 3">
    <name type="scientific">Candidatus Vogelbacteria bacterium CG22_combo_CG10-13_8_21_14_all_37_9</name>
    <dbReference type="NCBI Taxonomy" id="1975046"/>
    <lineage>
        <taxon>Bacteria</taxon>
        <taxon>Candidatus Vogeliibacteriota</taxon>
    </lineage>
</organism>
<feature type="domain" description="SET" evidence="1">
    <location>
        <begin position="1"/>
        <end position="119"/>
    </location>
</feature>
<dbReference type="EMBL" id="PCSX01000008">
    <property type="protein sequence ID" value="PIP58407.1"/>
    <property type="molecule type" value="Genomic_DNA"/>
</dbReference>
<evidence type="ECO:0000313" key="2">
    <source>
        <dbReference type="EMBL" id="PIP58407.1"/>
    </source>
</evidence>
<comment type="caution">
    <text evidence="2">The sequence shown here is derived from an EMBL/GenBank/DDBJ whole genome shotgun (WGS) entry which is preliminary data.</text>
</comment>
<proteinExistence type="predicted"/>
<dbReference type="Proteomes" id="UP000229334">
    <property type="component" value="Unassembled WGS sequence"/>
</dbReference>
<dbReference type="Pfam" id="PF00856">
    <property type="entry name" value="SET"/>
    <property type="match status" value="1"/>
</dbReference>
<dbReference type="GO" id="GO:0032259">
    <property type="term" value="P:methylation"/>
    <property type="evidence" value="ECO:0007669"/>
    <property type="project" value="UniProtKB-KW"/>
</dbReference>